<keyword evidence="7" id="KW-1185">Reference proteome</keyword>
<evidence type="ECO:0000313" key="4">
    <source>
        <dbReference type="EMBL" id="KAA0159650.1"/>
    </source>
</evidence>
<reference evidence="6 7" key="1">
    <citation type="submission" date="2019-07" db="EMBL/GenBank/DDBJ databases">
        <title>Genomes of Cafeteria roenbergensis.</title>
        <authorList>
            <person name="Fischer M.G."/>
            <person name="Hackl T."/>
            <person name="Roman M."/>
        </authorList>
    </citation>
    <scope>NUCLEOTIDE SEQUENCE [LARGE SCALE GENOMIC DNA]</scope>
    <source>
        <strain evidence="3 7">BVI</strain>
        <strain evidence="4 8">Cflag</strain>
        <strain evidence="5 6">E4-10P</strain>
    </source>
</reference>
<dbReference type="Gene3D" id="1.20.1050.10">
    <property type="match status" value="1"/>
</dbReference>
<keyword evidence="1" id="KW-0472">Membrane</keyword>
<dbReference type="AlphaFoldDB" id="A0A5A8ENI7"/>
<keyword evidence="1" id="KW-0812">Transmembrane</keyword>
<evidence type="ECO:0000313" key="6">
    <source>
        <dbReference type="Proteomes" id="UP000322899"/>
    </source>
</evidence>
<evidence type="ECO:0000313" key="7">
    <source>
        <dbReference type="Proteomes" id="UP000323011"/>
    </source>
</evidence>
<dbReference type="EMBL" id="VLTO01000004">
    <property type="protein sequence ID" value="KAA0177500.1"/>
    <property type="molecule type" value="Genomic_DNA"/>
</dbReference>
<dbReference type="Pfam" id="PF13409">
    <property type="entry name" value="GST_N_2"/>
    <property type="match status" value="1"/>
</dbReference>
<name>A0A5A8ENI7_CAFRO</name>
<dbReference type="Proteomes" id="UP000323011">
    <property type="component" value="Unassembled WGS sequence"/>
</dbReference>
<dbReference type="SUPFAM" id="SSF52833">
    <property type="entry name" value="Thioredoxin-like"/>
    <property type="match status" value="1"/>
</dbReference>
<evidence type="ECO:0000313" key="8">
    <source>
        <dbReference type="Proteomes" id="UP000325113"/>
    </source>
</evidence>
<evidence type="ECO:0000313" key="3">
    <source>
        <dbReference type="EMBL" id="KAA0156583.1"/>
    </source>
</evidence>
<comment type="caution">
    <text evidence="5">The sequence shown here is derived from an EMBL/GenBank/DDBJ whole genome shotgun (WGS) entry which is preliminary data.</text>
</comment>
<dbReference type="OMA" id="FSHYCER"/>
<accession>A0A5A8ENI7</accession>
<sequence>MAAATRRLPRLITIPFSHYCERARWALDAAGIAYEEESSAPLLHMVNVALAGSGKGKADNASSSLSTPLLVLPSGERLHDSGAIARWAADHAAEGSPSLFPEALRTEIDSVEARLHDGVGRAARSMAYWAIRSPDLFYAVTVPMLPPSQRAVGGLIMGTIKPLIFRSLGITEKRALRSAAKLEEEFAWASGLLETRKFLAGDVFTAADATFASLAAPVLLISAAEGNVAVPTYPSVKEIDPAWRDAVLRLRATPAGQHVLRMYRDHRPALKRAAEIDRPELLLGGAALLASGAVLAIAALVWAVSLLGRPSLL</sequence>
<dbReference type="PROSITE" id="PS50404">
    <property type="entry name" value="GST_NTER"/>
    <property type="match status" value="1"/>
</dbReference>
<dbReference type="InterPro" id="IPR036249">
    <property type="entry name" value="Thioredoxin-like_sf"/>
</dbReference>
<dbReference type="SUPFAM" id="SSF47616">
    <property type="entry name" value="GST C-terminal domain-like"/>
    <property type="match status" value="1"/>
</dbReference>
<dbReference type="OrthoDB" id="9988732at2759"/>
<gene>
    <name evidence="5" type="ORF">FNF27_01277</name>
    <name evidence="3" type="ORF">FNF29_00694</name>
    <name evidence="4" type="ORF">FNF31_04726</name>
</gene>
<dbReference type="EMBL" id="VLTN01000003">
    <property type="protein sequence ID" value="KAA0156583.1"/>
    <property type="molecule type" value="Genomic_DNA"/>
</dbReference>
<feature type="transmembrane region" description="Helical" evidence="1">
    <location>
        <begin position="281"/>
        <end position="304"/>
    </location>
</feature>
<protein>
    <recommendedName>
        <fullName evidence="2">GST N-terminal domain-containing protein</fullName>
    </recommendedName>
</protein>
<organism evidence="5 6">
    <name type="scientific">Cafeteria roenbergensis</name>
    <name type="common">Marine flagellate</name>
    <dbReference type="NCBI Taxonomy" id="33653"/>
    <lineage>
        <taxon>Eukaryota</taxon>
        <taxon>Sar</taxon>
        <taxon>Stramenopiles</taxon>
        <taxon>Bigyra</taxon>
        <taxon>Opalozoa</taxon>
        <taxon>Bicosoecida</taxon>
        <taxon>Cafeteriaceae</taxon>
        <taxon>Cafeteria</taxon>
    </lineage>
</organism>
<dbReference type="Gene3D" id="3.40.30.10">
    <property type="entry name" value="Glutaredoxin"/>
    <property type="match status" value="1"/>
</dbReference>
<dbReference type="CDD" id="cd00570">
    <property type="entry name" value="GST_N_family"/>
    <property type="match status" value="1"/>
</dbReference>
<feature type="domain" description="GST N-terminal" evidence="2">
    <location>
        <begin position="7"/>
        <end position="96"/>
    </location>
</feature>
<dbReference type="Proteomes" id="UP000325113">
    <property type="component" value="Unassembled WGS sequence"/>
</dbReference>
<evidence type="ECO:0000259" key="2">
    <source>
        <dbReference type="PROSITE" id="PS50404"/>
    </source>
</evidence>
<evidence type="ECO:0000256" key="1">
    <source>
        <dbReference type="SAM" id="Phobius"/>
    </source>
</evidence>
<dbReference type="InterPro" id="IPR036282">
    <property type="entry name" value="Glutathione-S-Trfase_C_sf"/>
</dbReference>
<proteinExistence type="predicted"/>
<evidence type="ECO:0000313" key="5">
    <source>
        <dbReference type="EMBL" id="KAA0177500.1"/>
    </source>
</evidence>
<dbReference type="EMBL" id="VLTM01000051">
    <property type="protein sequence ID" value="KAA0159650.1"/>
    <property type="molecule type" value="Genomic_DNA"/>
</dbReference>
<dbReference type="Proteomes" id="UP000322899">
    <property type="component" value="Unassembled WGS sequence"/>
</dbReference>
<dbReference type="InterPro" id="IPR004045">
    <property type="entry name" value="Glutathione_S-Trfase_N"/>
</dbReference>
<keyword evidence="1" id="KW-1133">Transmembrane helix</keyword>